<evidence type="ECO:0000313" key="2">
    <source>
        <dbReference type="EMBL" id="KAK9006720.1"/>
    </source>
</evidence>
<dbReference type="PANTHER" id="PTHR37610:SF78">
    <property type="entry name" value="GAG-POLYPEPTIDE OF LTR COPIA-TYPE-RELATED"/>
    <property type="match status" value="1"/>
</dbReference>
<keyword evidence="3" id="KW-1185">Reference proteome</keyword>
<accession>A0ABR2R1B2</accession>
<dbReference type="EMBL" id="JBBPBN010000028">
    <property type="protein sequence ID" value="KAK9006720.1"/>
    <property type="molecule type" value="Genomic_DNA"/>
</dbReference>
<comment type="caution">
    <text evidence="2">The sequence shown here is derived from an EMBL/GenBank/DDBJ whole genome shotgun (WGS) entry which is preliminary data.</text>
</comment>
<protein>
    <recommendedName>
        <fullName evidence="1">Retrotransposon Copia-like N-terminal domain-containing protein</fullName>
    </recommendedName>
</protein>
<evidence type="ECO:0000259" key="1">
    <source>
        <dbReference type="Pfam" id="PF14244"/>
    </source>
</evidence>
<dbReference type="PANTHER" id="PTHR37610">
    <property type="entry name" value="CCHC-TYPE DOMAIN-CONTAINING PROTEIN"/>
    <property type="match status" value="1"/>
</dbReference>
<evidence type="ECO:0000313" key="3">
    <source>
        <dbReference type="Proteomes" id="UP001396334"/>
    </source>
</evidence>
<name>A0ABR2R1B2_9ROSI</name>
<reference evidence="2 3" key="1">
    <citation type="journal article" date="2024" name="G3 (Bethesda)">
        <title>Genome assembly of Hibiscus sabdariffa L. provides insights into metabolisms of medicinal natural products.</title>
        <authorList>
            <person name="Kim T."/>
        </authorList>
    </citation>
    <scope>NUCLEOTIDE SEQUENCE [LARGE SCALE GENOMIC DNA]</scope>
    <source>
        <strain evidence="2">TK-2024</strain>
        <tissue evidence="2">Old leaves</tissue>
    </source>
</reference>
<organism evidence="2 3">
    <name type="scientific">Hibiscus sabdariffa</name>
    <name type="common">roselle</name>
    <dbReference type="NCBI Taxonomy" id="183260"/>
    <lineage>
        <taxon>Eukaryota</taxon>
        <taxon>Viridiplantae</taxon>
        <taxon>Streptophyta</taxon>
        <taxon>Embryophyta</taxon>
        <taxon>Tracheophyta</taxon>
        <taxon>Spermatophyta</taxon>
        <taxon>Magnoliopsida</taxon>
        <taxon>eudicotyledons</taxon>
        <taxon>Gunneridae</taxon>
        <taxon>Pentapetalae</taxon>
        <taxon>rosids</taxon>
        <taxon>malvids</taxon>
        <taxon>Malvales</taxon>
        <taxon>Malvaceae</taxon>
        <taxon>Malvoideae</taxon>
        <taxon>Hibiscus</taxon>
    </lineage>
</organism>
<gene>
    <name evidence="2" type="ORF">V6N11_019054</name>
</gene>
<sequence>MSPSIVPVDDAQQIDFNHPLFLHPSDTPGGVLILHRLLGIENYSVWSGSMRLALLAKNKLGFVDGDCRKEAYASSASLQSQWERAAHVWKDLKERFNKVDGS</sequence>
<proteinExistence type="predicted"/>
<feature type="domain" description="Retrotransposon Copia-like N-terminal" evidence="1">
    <location>
        <begin position="23"/>
        <end position="69"/>
    </location>
</feature>
<dbReference type="Proteomes" id="UP001396334">
    <property type="component" value="Unassembled WGS sequence"/>
</dbReference>
<dbReference type="Pfam" id="PF14244">
    <property type="entry name" value="Retrotran_gag_3"/>
    <property type="match status" value="1"/>
</dbReference>
<dbReference type="InterPro" id="IPR029472">
    <property type="entry name" value="Copia-like_N"/>
</dbReference>